<accession>A0A9D1V3K6</accession>
<comment type="caution">
    <text evidence="3">The sequence shown here is derived from an EMBL/GenBank/DDBJ whole genome shotgun (WGS) entry which is preliminary data.</text>
</comment>
<keyword evidence="1" id="KW-0472">Membrane</keyword>
<feature type="transmembrane region" description="Helical" evidence="1">
    <location>
        <begin position="250"/>
        <end position="269"/>
    </location>
</feature>
<dbReference type="AlphaFoldDB" id="A0A9D1V3K6"/>
<feature type="domain" description="YcxB-like C-terminal" evidence="2">
    <location>
        <begin position="326"/>
        <end position="378"/>
    </location>
</feature>
<evidence type="ECO:0000313" key="3">
    <source>
        <dbReference type="EMBL" id="HIX05460.1"/>
    </source>
</evidence>
<gene>
    <name evidence="3" type="ORF">H9865_05055</name>
</gene>
<protein>
    <submittedName>
        <fullName evidence="3">YcxB family protein</fullName>
    </submittedName>
</protein>
<dbReference type="EMBL" id="DXFW01000013">
    <property type="protein sequence ID" value="HIX05460.1"/>
    <property type="molecule type" value="Genomic_DNA"/>
</dbReference>
<proteinExistence type="predicted"/>
<dbReference type="Proteomes" id="UP000824193">
    <property type="component" value="Unassembled WGS sequence"/>
</dbReference>
<sequence length="397" mass="43144">MDWNFELTEQAALALYARQYRQNKASARLLRALCLITGAVAVWVAVQAWQKMTRPGYFYDEFDPVGGVVFAVLAAVLLALTFWLLWRSRLQGIAAGALRWQKKRGASPLGQWRVHLDEEKLLTVRAGLQESSDPSVIQKTEEYPEGLLVYLHAGAKVLAIPAAAFEGPEAMKAATAEFERCAALAKARLFERAAQQLGEGQGEQALPPCPPLPQGETQMFAVPVVLRPGEVFPAFYAANRRLNPIGKGRMVLLWVVLVGCILEAAGAVATGEAALAVAMAAMAAVVALVLAGRSPAAQRNLIKRQLEGEQTQRLATPGWVVLGQSGFTATSGALCSYRPYSCVNAVAQDENYIFLRFEGNMITAVPKRGFESPEQARQAFDFLRGKLAEQKSGRLGQ</sequence>
<reference evidence="3" key="1">
    <citation type="journal article" date="2021" name="PeerJ">
        <title>Extensive microbial diversity within the chicken gut microbiome revealed by metagenomics and culture.</title>
        <authorList>
            <person name="Gilroy R."/>
            <person name="Ravi A."/>
            <person name="Getino M."/>
            <person name="Pursley I."/>
            <person name="Horton D.L."/>
            <person name="Alikhan N.F."/>
            <person name="Baker D."/>
            <person name="Gharbi K."/>
            <person name="Hall N."/>
            <person name="Watson M."/>
            <person name="Adriaenssens E.M."/>
            <person name="Foster-Nyarko E."/>
            <person name="Jarju S."/>
            <person name="Secka A."/>
            <person name="Antonio M."/>
            <person name="Oren A."/>
            <person name="Chaudhuri R.R."/>
            <person name="La Ragione R."/>
            <person name="Hildebrand F."/>
            <person name="Pallen M.J."/>
        </authorList>
    </citation>
    <scope>NUCLEOTIDE SEQUENCE</scope>
    <source>
        <strain evidence="3">2239</strain>
    </source>
</reference>
<reference evidence="3" key="2">
    <citation type="submission" date="2021-04" db="EMBL/GenBank/DDBJ databases">
        <authorList>
            <person name="Gilroy R."/>
        </authorList>
    </citation>
    <scope>NUCLEOTIDE SEQUENCE</scope>
    <source>
        <strain evidence="3">2239</strain>
    </source>
</reference>
<dbReference type="InterPro" id="IPR025588">
    <property type="entry name" value="YcxB-like_C"/>
</dbReference>
<feature type="transmembrane region" description="Helical" evidence="1">
    <location>
        <begin position="29"/>
        <end position="46"/>
    </location>
</feature>
<keyword evidence="1" id="KW-0812">Transmembrane</keyword>
<feature type="transmembrane region" description="Helical" evidence="1">
    <location>
        <begin position="66"/>
        <end position="86"/>
    </location>
</feature>
<name>A0A9D1V3K6_9FIRM</name>
<organism evidence="3 4">
    <name type="scientific">Candidatus Allofournierella pullicola</name>
    <dbReference type="NCBI Taxonomy" id="2838596"/>
    <lineage>
        <taxon>Bacteria</taxon>
        <taxon>Bacillati</taxon>
        <taxon>Bacillota</taxon>
        <taxon>Clostridia</taxon>
        <taxon>Eubacteriales</taxon>
        <taxon>Oscillospiraceae</taxon>
        <taxon>Allofournierella</taxon>
    </lineage>
</organism>
<evidence type="ECO:0000256" key="1">
    <source>
        <dbReference type="SAM" id="Phobius"/>
    </source>
</evidence>
<evidence type="ECO:0000259" key="2">
    <source>
        <dbReference type="Pfam" id="PF14317"/>
    </source>
</evidence>
<keyword evidence="1" id="KW-1133">Transmembrane helix</keyword>
<evidence type="ECO:0000313" key="4">
    <source>
        <dbReference type="Proteomes" id="UP000824193"/>
    </source>
</evidence>
<feature type="transmembrane region" description="Helical" evidence="1">
    <location>
        <begin position="275"/>
        <end position="296"/>
    </location>
</feature>
<dbReference type="Pfam" id="PF14317">
    <property type="entry name" value="YcxB"/>
    <property type="match status" value="1"/>
</dbReference>